<dbReference type="SMART" id="SM00320">
    <property type="entry name" value="WD40"/>
    <property type="match status" value="4"/>
</dbReference>
<dbReference type="GeneTree" id="ENSGT00950000183095"/>
<dbReference type="SUPFAM" id="SSF50978">
    <property type="entry name" value="WD40 repeat-like"/>
    <property type="match status" value="1"/>
</dbReference>
<dbReference type="PANTHER" id="PTHR15653:SF1">
    <property type="entry name" value="STRIATIN-4"/>
    <property type="match status" value="1"/>
</dbReference>
<dbReference type="InterPro" id="IPR015943">
    <property type="entry name" value="WD40/YVTN_repeat-like_dom_sf"/>
</dbReference>
<dbReference type="STRING" id="9643.ENSUAMP00000021592"/>
<dbReference type="Proteomes" id="UP000291022">
    <property type="component" value="Unassembled WGS sequence"/>
</dbReference>
<dbReference type="InterPro" id="IPR036322">
    <property type="entry name" value="WD40_repeat_dom_sf"/>
</dbReference>
<dbReference type="AlphaFoldDB" id="A0A452RQP2"/>
<dbReference type="PANTHER" id="PTHR15653">
    <property type="entry name" value="STRIATIN"/>
    <property type="match status" value="1"/>
</dbReference>
<reference evidence="3" key="1">
    <citation type="submission" date="2016-06" db="EMBL/GenBank/DDBJ databases">
        <title>De novo assembly and RNA-Seq shows season-dependent expression and editing in black bear kidneys.</title>
        <authorList>
            <person name="Korstanje R."/>
            <person name="Srivastava A."/>
            <person name="Sarsani V.K."/>
            <person name="Sheehan S.M."/>
            <person name="Seger R.L."/>
            <person name="Barter M.E."/>
            <person name="Lindqvist C."/>
            <person name="Brody L.C."/>
            <person name="Mullikin J.C."/>
        </authorList>
    </citation>
    <scope>NUCLEOTIDE SEQUENCE [LARGE SCALE GENOMIC DNA]</scope>
</reference>
<dbReference type="GO" id="GO:0030425">
    <property type="term" value="C:dendrite"/>
    <property type="evidence" value="ECO:0007669"/>
    <property type="project" value="TreeGrafter"/>
</dbReference>
<dbReference type="InterPro" id="IPR051488">
    <property type="entry name" value="WD_repeat_striatin"/>
</dbReference>
<dbReference type="InterPro" id="IPR001680">
    <property type="entry name" value="WD40_rpt"/>
</dbReference>
<dbReference type="GO" id="GO:0044877">
    <property type="term" value="F:protein-containing complex binding"/>
    <property type="evidence" value="ECO:0007669"/>
    <property type="project" value="TreeGrafter"/>
</dbReference>
<dbReference type="PROSITE" id="PS50082">
    <property type="entry name" value="WD_REPEATS_2"/>
    <property type="match status" value="1"/>
</dbReference>
<dbReference type="GO" id="GO:0005516">
    <property type="term" value="F:calmodulin binding"/>
    <property type="evidence" value="ECO:0007669"/>
    <property type="project" value="TreeGrafter"/>
</dbReference>
<organism evidence="2 3">
    <name type="scientific">Ursus americanus</name>
    <name type="common">American black bear</name>
    <name type="synonym">Euarctos americanus</name>
    <dbReference type="NCBI Taxonomy" id="9643"/>
    <lineage>
        <taxon>Eukaryota</taxon>
        <taxon>Metazoa</taxon>
        <taxon>Chordata</taxon>
        <taxon>Craniata</taxon>
        <taxon>Vertebrata</taxon>
        <taxon>Euteleostomi</taxon>
        <taxon>Mammalia</taxon>
        <taxon>Eutheria</taxon>
        <taxon>Laurasiatheria</taxon>
        <taxon>Carnivora</taxon>
        <taxon>Caniformia</taxon>
        <taxon>Ursidae</taxon>
        <taxon>Ursus</taxon>
    </lineage>
</organism>
<name>A0A452RQP2_URSAM</name>
<dbReference type="FunFam" id="2.130.10.10:FF:000317">
    <property type="entry name" value="striatin-4 isoform X2"/>
    <property type="match status" value="1"/>
</dbReference>
<dbReference type="GO" id="GO:0051721">
    <property type="term" value="F:protein phosphatase 2A binding"/>
    <property type="evidence" value="ECO:0007669"/>
    <property type="project" value="TreeGrafter"/>
</dbReference>
<dbReference type="PROSITE" id="PS50294">
    <property type="entry name" value="WD_REPEATS_REGION"/>
    <property type="match status" value="1"/>
</dbReference>
<reference evidence="2" key="3">
    <citation type="submission" date="2025-09" db="UniProtKB">
        <authorList>
            <consortium name="Ensembl"/>
        </authorList>
    </citation>
    <scope>IDENTIFICATION</scope>
</reference>
<evidence type="ECO:0000256" key="1">
    <source>
        <dbReference type="PROSITE-ProRule" id="PRU00221"/>
    </source>
</evidence>
<keyword evidence="1" id="KW-0853">WD repeat</keyword>
<sequence length="261" mass="27646">MGSNSECCYSGGADARIHSWKIPDLNMDPYDGYDPSVLSHVLEGHGDAVWGLAFSPASQRLASCSADGTIRIWDPSSSPACLCTFLTASDHGIPTSVAFTSTEPAHIVASFRSGDTVLYDLEAGSALLSLESRGSSGPTQINQVVSHPNQPLTITAHDDRGIRFLDSRTGEAPPSRPPLTRKVTCHPPSVPSGKSVKSGPSGLLRSHDCSLRLWSLDNKTCVQEITAHRKKHEEAIHAVACHPSKALIASAGADALAKVFV</sequence>
<proteinExistence type="predicted"/>
<dbReference type="Ensembl" id="ENSUAMT00000024130.1">
    <property type="protein sequence ID" value="ENSUAMP00000021592.1"/>
    <property type="gene ID" value="ENSUAMG00000016952.1"/>
</dbReference>
<feature type="repeat" description="WD" evidence="1">
    <location>
        <begin position="42"/>
        <end position="74"/>
    </location>
</feature>
<dbReference type="OMA" id="QHELEPT"/>
<reference evidence="2" key="2">
    <citation type="submission" date="2025-08" db="UniProtKB">
        <authorList>
            <consortium name="Ensembl"/>
        </authorList>
    </citation>
    <scope>IDENTIFICATION</scope>
</reference>
<evidence type="ECO:0000313" key="3">
    <source>
        <dbReference type="Proteomes" id="UP000291022"/>
    </source>
</evidence>
<accession>A0A452RQP2</accession>
<dbReference type="Gene3D" id="2.130.10.10">
    <property type="entry name" value="YVTN repeat-like/Quinoprotein amine dehydrogenase"/>
    <property type="match status" value="2"/>
</dbReference>
<dbReference type="Pfam" id="PF00400">
    <property type="entry name" value="WD40"/>
    <property type="match status" value="2"/>
</dbReference>
<dbReference type="GO" id="GO:0070016">
    <property type="term" value="F:armadillo repeat domain binding"/>
    <property type="evidence" value="ECO:0007669"/>
    <property type="project" value="TreeGrafter"/>
</dbReference>
<protein>
    <submittedName>
        <fullName evidence="2">Uncharacterized protein</fullName>
    </submittedName>
</protein>
<evidence type="ECO:0000313" key="2">
    <source>
        <dbReference type="Ensembl" id="ENSUAMP00000021592.1"/>
    </source>
</evidence>
<keyword evidence="3" id="KW-1185">Reference proteome</keyword>